<keyword evidence="1" id="KW-1133">Transmembrane helix</keyword>
<dbReference type="EMBL" id="VSSQ01000232">
    <property type="protein sequence ID" value="MPL87077.1"/>
    <property type="molecule type" value="Genomic_DNA"/>
</dbReference>
<keyword evidence="1" id="KW-0812">Transmembrane</keyword>
<dbReference type="AlphaFoldDB" id="A0A644V797"/>
<sequence>MKKVLTIVVLPIIAIVIGYLIYTSIQEPVIFEKERRFREKIAIERLKDIRTLQVAYKSKHNKFTSNIDSLIDFYNNGQITVIKQVGSMDDSLAVAQKRVFRDSIRIAVRDTLLKREGFIVDSIKYIPFSGKKEIEMKAIIGKVSGVDVPLFEANIPFEILLNDLNRQLLVNLKSDREQVGKYPGLKVGSIEAPNNNAGNWE</sequence>
<name>A0A644V797_9ZZZZ</name>
<gene>
    <name evidence="2" type="ORF">SDC9_33069</name>
</gene>
<keyword evidence="1" id="KW-0472">Membrane</keyword>
<feature type="transmembrane region" description="Helical" evidence="1">
    <location>
        <begin position="7"/>
        <end position="25"/>
    </location>
</feature>
<organism evidence="2">
    <name type="scientific">bioreactor metagenome</name>
    <dbReference type="NCBI Taxonomy" id="1076179"/>
    <lineage>
        <taxon>unclassified sequences</taxon>
        <taxon>metagenomes</taxon>
        <taxon>ecological metagenomes</taxon>
    </lineage>
</organism>
<evidence type="ECO:0000313" key="2">
    <source>
        <dbReference type="EMBL" id="MPL87077.1"/>
    </source>
</evidence>
<reference evidence="2" key="1">
    <citation type="submission" date="2019-08" db="EMBL/GenBank/DDBJ databases">
        <authorList>
            <person name="Kucharzyk K."/>
            <person name="Murdoch R.W."/>
            <person name="Higgins S."/>
            <person name="Loffler F."/>
        </authorList>
    </citation>
    <scope>NUCLEOTIDE SEQUENCE</scope>
</reference>
<protein>
    <submittedName>
        <fullName evidence="2">Uncharacterized protein</fullName>
    </submittedName>
</protein>
<comment type="caution">
    <text evidence="2">The sequence shown here is derived from an EMBL/GenBank/DDBJ whole genome shotgun (WGS) entry which is preliminary data.</text>
</comment>
<accession>A0A644V797</accession>
<proteinExistence type="predicted"/>
<evidence type="ECO:0000256" key="1">
    <source>
        <dbReference type="SAM" id="Phobius"/>
    </source>
</evidence>